<keyword evidence="1" id="KW-0472">Membrane</keyword>
<evidence type="ECO:0000256" key="1">
    <source>
        <dbReference type="SAM" id="Phobius"/>
    </source>
</evidence>
<dbReference type="Proteomes" id="UP000190322">
    <property type="component" value="Unassembled WGS sequence"/>
</dbReference>
<accession>A0A1S9ZHE8</accession>
<dbReference type="Pfam" id="PF14345">
    <property type="entry name" value="GDYXXLXY"/>
    <property type="match status" value="1"/>
</dbReference>
<keyword evidence="1" id="KW-1133">Transmembrane helix</keyword>
<name>A0A1S9ZHE8_9GAMM</name>
<proteinExistence type="predicted"/>
<reference evidence="2 3" key="1">
    <citation type="submission" date="2017-02" db="EMBL/GenBank/DDBJ databases">
        <title>Draft genome sequence of Moraxella canis CCUG 8415A type strain.</title>
        <authorList>
            <person name="Engstrom-Jakobsson H."/>
            <person name="Salva-Serra F."/>
            <person name="Thorell K."/>
            <person name="Gonzales-Siles L."/>
            <person name="Karlsson R."/>
            <person name="Boulund F."/>
            <person name="Engstrand L."/>
            <person name="Moore E."/>
        </authorList>
    </citation>
    <scope>NUCLEOTIDE SEQUENCE [LARGE SCALE GENOMIC DNA]</scope>
    <source>
        <strain evidence="2 3">CCUG 8415A</strain>
    </source>
</reference>
<dbReference type="InterPro" id="IPR025833">
    <property type="entry name" value="GDYXXLXY"/>
</dbReference>
<evidence type="ECO:0000313" key="2">
    <source>
        <dbReference type="EMBL" id="OOR82962.1"/>
    </source>
</evidence>
<protein>
    <recommendedName>
        <fullName evidence="4">GDYXXLXY protein</fullName>
    </recommendedName>
</protein>
<dbReference type="RefSeq" id="WP_078256579.1">
    <property type="nucleotide sequence ID" value="NZ_MUXT01000009.1"/>
</dbReference>
<evidence type="ECO:0008006" key="4">
    <source>
        <dbReference type="Google" id="ProtNLM"/>
    </source>
</evidence>
<dbReference type="AlphaFoldDB" id="A0A1S9ZHE8"/>
<comment type="caution">
    <text evidence="2">The sequence shown here is derived from an EMBL/GenBank/DDBJ whole genome shotgun (WGS) entry which is preliminary data.</text>
</comment>
<dbReference type="EMBL" id="MUXT01000009">
    <property type="protein sequence ID" value="OOR82962.1"/>
    <property type="molecule type" value="Genomic_DNA"/>
</dbReference>
<feature type="transmembrane region" description="Helical" evidence="1">
    <location>
        <begin position="6"/>
        <end position="26"/>
    </location>
</feature>
<gene>
    <name evidence="2" type="ORF">B0180_08800</name>
</gene>
<organism evidence="2 3">
    <name type="scientific">Moraxella canis</name>
    <dbReference type="NCBI Taxonomy" id="90239"/>
    <lineage>
        <taxon>Bacteria</taxon>
        <taxon>Pseudomonadati</taxon>
        <taxon>Pseudomonadota</taxon>
        <taxon>Gammaproteobacteria</taxon>
        <taxon>Moraxellales</taxon>
        <taxon>Moraxellaceae</taxon>
        <taxon>Moraxella</taxon>
    </lineage>
</organism>
<keyword evidence="1" id="KW-0812">Transmembrane</keyword>
<sequence length="172" mass="19474">MQKLKWMPIAIAGLTLVVVMVMVLGYEKRLDQGRIIYAKLAPLDPRSLIQGDYMNLAYELNAKEGDAYYGERKLGYASLSPQNVITSIQWTPSADQKIWLKNHWGRWQLPIDSFMFAEGLAECYDSAQFAKISVTDDGKMMLIDLVGDSLQDLDCQSQASWWQGGLVRVHPN</sequence>
<evidence type="ECO:0000313" key="3">
    <source>
        <dbReference type="Proteomes" id="UP000190322"/>
    </source>
</evidence>